<keyword evidence="3 6" id="KW-0808">Transferase</keyword>
<keyword evidence="2 6" id="KW-0489">Methyltransferase</keyword>
<dbReference type="PROSITE" id="PS00092">
    <property type="entry name" value="N6_MTASE"/>
    <property type="match status" value="1"/>
</dbReference>
<dbReference type="GO" id="GO:0032259">
    <property type="term" value="P:methylation"/>
    <property type="evidence" value="ECO:0007669"/>
    <property type="project" value="UniProtKB-KW"/>
</dbReference>
<protein>
    <recommendedName>
        <fullName evidence="1">site-specific DNA-methyltransferase (adenine-specific)</fullName>
        <ecNumber evidence="1">2.1.1.72</ecNumber>
    </recommendedName>
</protein>
<accession>A0A075I1V7</accession>
<dbReference type="EC" id="2.1.1.72" evidence="1"/>
<dbReference type="Gene3D" id="3.40.50.150">
    <property type="entry name" value="Vaccinia Virus protein VP39"/>
    <property type="match status" value="1"/>
</dbReference>
<sequence>MEKLTVNRLDFRRSILKHKDAFVYADPPYYIGKKKLYGNQGDMQFGQKDHEDLAKILKNRRHWVLSYNDTPEVRKLYRDFKKIKPSWSYGMSGVKSRKKKHSNEILILSHA</sequence>
<evidence type="ECO:0000256" key="2">
    <source>
        <dbReference type="ARBA" id="ARBA00022603"/>
    </source>
</evidence>
<dbReference type="AlphaFoldDB" id="A0A075I1V7"/>
<evidence type="ECO:0000256" key="5">
    <source>
        <dbReference type="ARBA" id="ARBA00047942"/>
    </source>
</evidence>
<proteinExistence type="predicted"/>
<evidence type="ECO:0000256" key="4">
    <source>
        <dbReference type="ARBA" id="ARBA00022691"/>
    </source>
</evidence>
<comment type="catalytic activity">
    <reaction evidence="5">
        <text>a 2'-deoxyadenosine in DNA + S-adenosyl-L-methionine = an N(6)-methyl-2'-deoxyadenosine in DNA + S-adenosyl-L-homocysteine + H(+)</text>
        <dbReference type="Rhea" id="RHEA:15197"/>
        <dbReference type="Rhea" id="RHEA-COMP:12418"/>
        <dbReference type="Rhea" id="RHEA-COMP:12419"/>
        <dbReference type="ChEBI" id="CHEBI:15378"/>
        <dbReference type="ChEBI" id="CHEBI:57856"/>
        <dbReference type="ChEBI" id="CHEBI:59789"/>
        <dbReference type="ChEBI" id="CHEBI:90615"/>
        <dbReference type="ChEBI" id="CHEBI:90616"/>
        <dbReference type="EC" id="2.1.1.72"/>
    </reaction>
</comment>
<evidence type="ECO:0000256" key="3">
    <source>
        <dbReference type="ARBA" id="ARBA00022679"/>
    </source>
</evidence>
<evidence type="ECO:0000313" key="6">
    <source>
        <dbReference type="EMBL" id="AIF20837.1"/>
    </source>
</evidence>
<dbReference type="GO" id="GO:0043565">
    <property type="term" value="F:sequence-specific DNA binding"/>
    <property type="evidence" value="ECO:0007669"/>
    <property type="project" value="TreeGrafter"/>
</dbReference>
<dbReference type="GO" id="GO:0009007">
    <property type="term" value="F:site-specific DNA-methyltransferase (adenine-specific) activity"/>
    <property type="evidence" value="ECO:0007669"/>
    <property type="project" value="UniProtKB-EC"/>
</dbReference>
<keyword evidence="4" id="KW-0949">S-adenosyl-L-methionine</keyword>
<dbReference type="SUPFAM" id="SSF53335">
    <property type="entry name" value="S-adenosyl-L-methionine-dependent methyltransferases"/>
    <property type="match status" value="1"/>
</dbReference>
<dbReference type="InterPro" id="IPR029063">
    <property type="entry name" value="SAM-dependent_MTases_sf"/>
</dbReference>
<reference evidence="6" key="1">
    <citation type="journal article" date="2014" name="Genome Biol. Evol.">
        <title>Pangenome evidence for extensive interdomain horizontal transfer affecting lineage core and shell genes in uncultured planktonic thaumarchaeota and euryarchaeota.</title>
        <authorList>
            <person name="Deschamps P."/>
            <person name="Zivanovic Y."/>
            <person name="Moreira D."/>
            <person name="Rodriguez-Valera F."/>
            <person name="Lopez-Garcia P."/>
        </authorList>
    </citation>
    <scope>NUCLEOTIDE SEQUENCE</scope>
</reference>
<dbReference type="GO" id="GO:0006298">
    <property type="term" value="P:mismatch repair"/>
    <property type="evidence" value="ECO:0007669"/>
    <property type="project" value="TreeGrafter"/>
</dbReference>
<dbReference type="GO" id="GO:0009307">
    <property type="term" value="P:DNA restriction-modification system"/>
    <property type="evidence" value="ECO:0007669"/>
    <property type="project" value="InterPro"/>
</dbReference>
<name>A0A075I1V7_9ARCH</name>
<dbReference type="InterPro" id="IPR002052">
    <property type="entry name" value="DNA_methylase_N6_adenine_CS"/>
</dbReference>
<dbReference type="GO" id="GO:1904047">
    <property type="term" value="F:S-adenosyl-L-methionine binding"/>
    <property type="evidence" value="ECO:0007669"/>
    <property type="project" value="TreeGrafter"/>
</dbReference>
<dbReference type="PANTHER" id="PTHR30481">
    <property type="entry name" value="DNA ADENINE METHYLASE"/>
    <property type="match status" value="1"/>
</dbReference>
<dbReference type="PANTHER" id="PTHR30481:SF2">
    <property type="entry name" value="SITE-SPECIFIC DNA-METHYLTRANSFERASE (ADENINE-SPECIFIC)"/>
    <property type="match status" value="1"/>
</dbReference>
<dbReference type="InterPro" id="IPR012327">
    <property type="entry name" value="MeTrfase_D12"/>
</dbReference>
<dbReference type="EMBL" id="KF901177">
    <property type="protein sequence ID" value="AIF20837.1"/>
    <property type="molecule type" value="Genomic_DNA"/>
</dbReference>
<organism evidence="6">
    <name type="scientific">uncultured marine thaumarchaeote KM3_95_D02</name>
    <dbReference type="NCBI Taxonomy" id="1456347"/>
    <lineage>
        <taxon>Archaea</taxon>
        <taxon>Nitrososphaerota</taxon>
        <taxon>environmental samples</taxon>
    </lineage>
</organism>
<dbReference type="Pfam" id="PF02086">
    <property type="entry name" value="MethyltransfD12"/>
    <property type="match status" value="1"/>
</dbReference>
<gene>
    <name evidence="6" type="primary">dam</name>
</gene>
<evidence type="ECO:0000256" key="1">
    <source>
        <dbReference type="ARBA" id="ARBA00011900"/>
    </source>
</evidence>